<dbReference type="EMBL" id="JALJOV010001334">
    <property type="protein sequence ID" value="KAK9849527.1"/>
    <property type="molecule type" value="Genomic_DNA"/>
</dbReference>
<dbReference type="EC" id="1.14.99.n4" evidence="5"/>
<dbReference type="GO" id="GO:0016121">
    <property type="term" value="P:carotene catabolic process"/>
    <property type="evidence" value="ECO:0007669"/>
    <property type="project" value="TreeGrafter"/>
</dbReference>
<reference evidence="9 10" key="1">
    <citation type="journal article" date="2024" name="Nat. Commun.">
        <title>Phylogenomics reveals the evolutionary origins of lichenization in chlorophyte algae.</title>
        <authorList>
            <person name="Puginier C."/>
            <person name="Libourel C."/>
            <person name="Otte J."/>
            <person name="Skaloud P."/>
            <person name="Haon M."/>
            <person name="Grisel S."/>
            <person name="Petersen M."/>
            <person name="Berrin J.G."/>
            <person name="Delaux P.M."/>
            <person name="Dal Grande F."/>
            <person name="Keller J."/>
        </authorList>
    </citation>
    <scope>NUCLEOTIDE SEQUENCE [LARGE SCALE GENOMIC DNA]</scope>
    <source>
        <strain evidence="9 10">SAG 2523</strain>
    </source>
</reference>
<organism evidence="9 10">
    <name type="scientific">Apatococcus fuscideae</name>
    <dbReference type="NCBI Taxonomy" id="2026836"/>
    <lineage>
        <taxon>Eukaryota</taxon>
        <taxon>Viridiplantae</taxon>
        <taxon>Chlorophyta</taxon>
        <taxon>core chlorophytes</taxon>
        <taxon>Trebouxiophyceae</taxon>
        <taxon>Chlorellales</taxon>
        <taxon>Chlorellaceae</taxon>
        <taxon>Apatococcus</taxon>
    </lineage>
</organism>
<comment type="similarity">
    <text evidence="1">Belongs to the carotenoid oxygenase family.</text>
</comment>
<evidence type="ECO:0000256" key="7">
    <source>
        <dbReference type="PIRSR" id="PIRSR604294-1"/>
    </source>
</evidence>
<protein>
    <recommendedName>
        <fullName evidence="5">carotenoid 9,10-dioxygenase</fullName>
        <ecNumber evidence="5">1.14.99.n4</ecNumber>
    </recommendedName>
</protein>
<keyword evidence="2 7" id="KW-0479">Metal-binding</keyword>
<dbReference type="PANTHER" id="PTHR10543">
    <property type="entry name" value="BETA-CAROTENE DIOXYGENASE"/>
    <property type="match status" value="1"/>
</dbReference>
<evidence type="ECO:0000256" key="5">
    <source>
        <dbReference type="ARBA" id="ARBA00039084"/>
    </source>
</evidence>
<feature type="binding site" evidence="7">
    <location>
        <position position="408"/>
    </location>
    <ligand>
        <name>Fe cation</name>
        <dbReference type="ChEBI" id="CHEBI:24875"/>
        <note>catalytic</note>
    </ligand>
</feature>
<feature type="binding site" evidence="7">
    <location>
        <position position="341"/>
    </location>
    <ligand>
        <name>Fe cation</name>
        <dbReference type="ChEBI" id="CHEBI:24875"/>
        <note>catalytic</note>
    </ligand>
</feature>
<dbReference type="PANTHER" id="PTHR10543:SF89">
    <property type="entry name" value="CAROTENOID 9,10(9',10')-CLEAVAGE DIOXYGENASE 1"/>
    <property type="match status" value="1"/>
</dbReference>
<accession>A0AAW1SNW9</accession>
<name>A0AAW1SNW9_9CHLO</name>
<keyword evidence="10" id="KW-1185">Reference proteome</keyword>
<comment type="caution">
    <text evidence="9">The sequence shown here is derived from an EMBL/GenBank/DDBJ whole genome shotgun (WGS) entry which is preliminary data.</text>
</comment>
<proteinExistence type="inferred from homology"/>
<evidence type="ECO:0000313" key="10">
    <source>
        <dbReference type="Proteomes" id="UP001485043"/>
    </source>
</evidence>
<dbReference type="AlphaFoldDB" id="A0AAW1SNW9"/>
<dbReference type="Proteomes" id="UP001485043">
    <property type="component" value="Unassembled WGS sequence"/>
</dbReference>
<feature type="region of interest" description="Disordered" evidence="8">
    <location>
        <begin position="45"/>
        <end position="74"/>
    </location>
</feature>
<dbReference type="GO" id="GO:0046872">
    <property type="term" value="F:metal ion binding"/>
    <property type="evidence" value="ECO:0007669"/>
    <property type="project" value="UniProtKB-KW"/>
</dbReference>
<evidence type="ECO:0000256" key="4">
    <source>
        <dbReference type="ARBA" id="ARBA00023004"/>
    </source>
</evidence>
<evidence type="ECO:0000256" key="2">
    <source>
        <dbReference type="ARBA" id="ARBA00022723"/>
    </source>
</evidence>
<dbReference type="GO" id="GO:0010436">
    <property type="term" value="F:carotenoid dioxygenase activity"/>
    <property type="evidence" value="ECO:0007669"/>
    <property type="project" value="TreeGrafter"/>
</dbReference>
<evidence type="ECO:0000256" key="6">
    <source>
        <dbReference type="ARBA" id="ARBA00048709"/>
    </source>
</evidence>
<comment type="catalytic activity">
    <reaction evidence="6">
        <text>all-trans-zeaxanthin + 2 O2 = 4,9-dimethyldodeca-2,4,6,8,10-pentaenedial + 2 (3R)-hydroxy-beta-ionone</text>
        <dbReference type="Rhea" id="RHEA:26393"/>
        <dbReference type="ChEBI" id="CHEBI:15379"/>
        <dbReference type="ChEBI" id="CHEBI:27547"/>
        <dbReference type="ChEBI" id="CHEBI:53171"/>
        <dbReference type="ChEBI" id="CHEBI:53173"/>
        <dbReference type="EC" id="1.14.99.n4"/>
    </reaction>
</comment>
<feature type="binding site" evidence="7">
    <location>
        <position position="291"/>
    </location>
    <ligand>
        <name>Fe cation</name>
        <dbReference type="ChEBI" id="CHEBI:24875"/>
        <note>catalytic</note>
    </ligand>
</feature>
<evidence type="ECO:0000256" key="3">
    <source>
        <dbReference type="ARBA" id="ARBA00023002"/>
    </source>
</evidence>
<evidence type="ECO:0000256" key="1">
    <source>
        <dbReference type="ARBA" id="ARBA00006787"/>
    </source>
</evidence>
<keyword evidence="3" id="KW-0560">Oxidoreductase</keyword>
<keyword evidence="4 7" id="KW-0408">Iron</keyword>
<comment type="cofactor">
    <cofactor evidence="7">
        <name>Fe(2+)</name>
        <dbReference type="ChEBI" id="CHEBI:29033"/>
    </cofactor>
    <text evidence="7">Binds 1 Fe(2+) ion per subunit.</text>
</comment>
<evidence type="ECO:0000313" key="9">
    <source>
        <dbReference type="EMBL" id="KAK9849527.1"/>
    </source>
</evidence>
<evidence type="ECO:0000256" key="8">
    <source>
        <dbReference type="SAM" id="MobiDB-lite"/>
    </source>
</evidence>
<sequence length="431" mass="47914">MLLGRDPKTLLALRIPVAEVLALQLGTAHRRHRCSAELGKDLSRLHSSTAASSREHSRCAAASKNDYQAEQTDDNEVTVERLLEGVKGYLDNSQDRLFPTSRLLQNLIRRRRSQGTLFLICLLRKALSWLQRLAPAAPSPYLLENYAPIFECAPVQLEVEGCLPPALNGAYIRNGPNAVLPVAGKCNWVDGDGMLHACRIIDGAVIYSSHHIRTAKLKAELQQGDAFYLKIGDIHGLAGLLHLLLYAALILTGMVDLKKGTGTANTSLIYHAGCLQALQETDSPYKPFTAHPKIDAQTGELFYFNYDFMQKPPVSVGCLDWEGNLLREYPIDAISATNLMHDFALTENHIILYESPMKLDVQHMIHRSAGPFRWRPEQPTRLWVLDRRAQSAAGIRCFTISKAMNFMHTAAAFEVGSVLFLYATVQAEVTI</sequence>
<dbReference type="Pfam" id="PF03055">
    <property type="entry name" value="RPE65"/>
    <property type="match status" value="1"/>
</dbReference>
<dbReference type="GO" id="GO:0009570">
    <property type="term" value="C:chloroplast stroma"/>
    <property type="evidence" value="ECO:0007669"/>
    <property type="project" value="TreeGrafter"/>
</dbReference>
<gene>
    <name evidence="9" type="ORF">WJX84_011357</name>
</gene>
<dbReference type="InterPro" id="IPR004294">
    <property type="entry name" value="Carotenoid_Oase"/>
</dbReference>